<dbReference type="Pfam" id="PF13207">
    <property type="entry name" value="AAA_17"/>
    <property type="match status" value="1"/>
</dbReference>
<dbReference type="PANTHER" id="PTHR24148:SF64">
    <property type="entry name" value="HETEROKARYON INCOMPATIBILITY DOMAIN-CONTAINING PROTEIN"/>
    <property type="match status" value="1"/>
</dbReference>
<feature type="domain" description="Phosphoribosyltransferase" evidence="2">
    <location>
        <begin position="1246"/>
        <end position="1442"/>
    </location>
</feature>
<evidence type="ECO:0000259" key="1">
    <source>
        <dbReference type="Pfam" id="PF06985"/>
    </source>
</evidence>
<dbReference type="InterPro" id="IPR010730">
    <property type="entry name" value="HET"/>
</dbReference>
<accession>A0A8H4LQS4</accession>
<reference evidence="3 4" key="1">
    <citation type="submission" date="2020-01" db="EMBL/GenBank/DDBJ databases">
        <title>Identification and distribution of gene clusters putatively required for synthesis of sphingolipid metabolism inhibitors in phylogenetically diverse species of the filamentous fungus Fusarium.</title>
        <authorList>
            <person name="Kim H.-S."/>
            <person name="Busman M."/>
            <person name="Brown D.W."/>
            <person name="Divon H."/>
            <person name="Uhlig S."/>
            <person name="Proctor R.H."/>
        </authorList>
    </citation>
    <scope>NUCLEOTIDE SEQUENCE [LARGE SCALE GENOMIC DNA]</scope>
    <source>
        <strain evidence="3 4">NRRL 20459</strain>
    </source>
</reference>
<dbReference type="SUPFAM" id="SSF53271">
    <property type="entry name" value="PRTase-like"/>
    <property type="match status" value="1"/>
</dbReference>
<keyword evidence="4" id="KW-1185">Reference proteome</keyword>
<dbReference type="CDD" id="cd06223">
    <property type="entry name" value="PRTases_typeI"/>
    <property type="match status" value="1"/>
</dbReference>
<dbReference type="OrthoDB" id="1262810at2759"/>
<feature type="domain" description="Heterokaryon incompatibility" evidence="1">
    <location>
        <begin position="79"/>
        <end position="247"/>
    </location>
</feature>
<evidence type="ECO:0000313" key="4">
    <source>
        <dbReference type="Proteomes" id="UP000554235"/>
    </source>
</evidence>
<name>A0A8H4LQS4_9HYPO</name>
<protein>
    <submittedName>
        <fullName evidence="3">Uracil phosphoribosyltransferase</fullName>
    </submittedName>
</protein>
<organism evidence="3 4">
    <name type="scientific">Fusarium albosuccineum</name>
    <dbReference type="NCBI Taxonomy" id="1237068"/>
    <lineage>
        <taxon>Eukaryota</taxon>
        <taxon>Fungi</taxon>
        <taxon>Dikarya</taxon>
        <taxon>Ascomycota</taxon>
        <taxon>Pezizomycotina</taxon>
        <taxon>Sordariomycetes</taxon>
        <taxon>Hypocreomycetidae</taxon>
        <taxon>Hypocreales</taxon>
        <taxon>Nectriaceae</taxon>
        <taxon>Fusarium</taxon>
        <taxon>Fusarium decemcellulare species complex</taxon>
    </lineage>
</organism>
<dbReference type="InterPro" id="IPR027417">
    <property type="entry name" value="P-loop_NTPase"/>
</dbReference>
<proteinExistence type="predicted"/>
<dbReference type="InterPro" id="IPR000836">
    <property type="entry name" value="PRTase_dom"/>
</dbReference>
<sequence>MADIAPPLIIGPPESSPGAVPFEYAPLAEGQIRLLQLHPASQEQDQLRGELVVTHLDDLPPRPERGPVQPINAEKHVCFEAISYVWGNGAFTESVVTSQGFIPITATLASVLQRLRDQTQSRLYWADALCINQLDMAEKEVQVSLMGVIYSSAVRVLCDLSEDAEDFNLLLDAMRRYWKKNIRHGFLMGQGDLPWISGETTANVLGLSMPTNEESDAIEDFDGEDWTARFLAIMSLPWFHRLWVVQEFVLGRDVDMMFGRRRVPWGEFWAGLLFYKGASWPWVSIESEEFTISGVASLLSSFLVICILRACRLTDPETPHGREFTDRVKQLGSVTNLNQTLNLPLCLMAFSSSGCTIPRDRYFGILGMVYTDSNEIPRELRPDYKSPMRDITMRFWKYALKLSSGGDLVLVAGLPGRVEGYPSWLRDISTTSHWDHIWMAGAAGEAAHKAGGPTDTWFAEFFHDDPERMFVQGYRLDHITVISDLQSERAMSLECVAEALDEAFSFFTSGFKTLDCSKDTRGDTRYTFTGEHVSVAALKTLCDYNKNDTLPPYDEKFKNLVLMGLKLHLVATSDTTQGDGVESKIAIAFADKLPVLEDLLARVYSTWGFRLCKTSKGLFAALPKEACVGDSVWILKGCRLPLVLRPSISHPGSFELVGGGYVHGVMNGEALEMPGFKWRGVSLRLREEFGERRLAVTACQKLSETSDVLYIISRAKYDDRALKNGSSTEWLLCCLAATTGIPCARSSILQKTTKYERLRAAIGLIRKDSRESAADFGGYGLFCHEASPAKWLAGLRLHRRFSKLIGPNISKPGLGTRVLSKPTVIGIYGISGSGKSFVLSHLRHQLGEVDYVFFEGSDKIAELVPGGLDAFHKLNDRSKSVVRFQAIEAIRAESFRTGRVAVVTGHFMFWSEDDGVGQPVYTFNDLFTFTHIIYLNIPTETISQHRKDDSLKGRTPMSVDHLRKWKEEEISTLGGLCRQYHILFSLISECETSINRVSALIQHFQQSTVGSNLAHVRTKVGEILASNHNDLGTFLVMDGDKTLAPDDTGTLFWQAFSKMQRQSSKTCPLKELFGGPWAIRTQPSIKQPCSEHRHVGVVVVTCGLGRIWEKVLERYGLSERVKVIGGGRISDGFVVTPAVKTDIVSQLQSSYHLHVWAFGDSPLDLPMLKQADRAIVVVGDMRNRSSSMETALSKAIEDEDLQMRQVLLPSETPPRLDKGRLPVTRLDEQLVASIMQRRIVEITHATDKPAARLLSSPTRDASVAGPALRKAHQDVGWYLATEYVSELIGLEEFSIPHVKDYQTMGYRLRDERQTSIVALMRGGEAMAFGINASFQAAMFVHASSTSDVKRHHIDGQATVILVDSVVNSGKTLIEFINRIRDLDAYIRIVVVAGVVQAEAVAETNTLYKLMRRHGASMIALRLSENKFTGTKTTDTGNRLFNTTHLA</sequence>
<dbReference type="PANTHER" id="PTHR24148">
    <property type="entry name" value="ANKYRIN REPEAT DOMAIN-CONTAINING PROTEIN 39 HOMOLOG-RELATED"/>
    <property type="match status" value="1"/>
</dbReference>
<keyword evidence="3" id="KW-0328">Glycosyltransferase</keyword>
<keyword evidence="3" id="KW-0808">Transferase</keyword>
<dbReference type="InterPro" id="IPR029057">
    <property type="entry name" value="PRTase-like"/>
</dbReference>
<dbReference type="Pfam" id="PF26639">
    <property type="entry name" value="Het-6_barrel"/>
    <property type="match status" value="1"/>
</dbReference>
<dbReference type="Gene3D" id="3.40.50.1000">
    <property type="entry name" value="HAD superfamily/HAD-like"/>
    <property type="match status" value="1"/>
</dbReference>
<dbReference type="SUPFAM" id="SSF52540">
    <property type="entry name" value="P-loop containing nucleoside triphosphate hydrolases"/>
    <property type="match status" value="1"/>
</dbReference>
<dbReference type="EMBL" id="JAADYS010000070">
    <property type="protein sequence ID" value="KAF4472489.1"/>
    <property type="molecule type" value="Genomic_DNA"/>
</dbReference>
<gene>
    <name evidence="3" type="ORF">FALBO_614</name>
</gene>
<dbReference type="InterPro" id="IPR023214">
    <property type="entry name" value="HAD_sf"/>
</dbReference>
<dbReference type="InterPro" id="IPR036412">
    <property type="entry name" value="HAD-like_sf"/>
</dbReference>
<dbReference type="Gene3D" id="3.40.50.300">
    <property type="entry name" value="P-loop containing nucleotide triphosphate hydrolases"/>
    <property type="match status" value="1"/>
</dbReference>
<evidence type="ECO:0000313" key="3">
    <source>
        <dbReference type="EMBL" id="KAF4472489.1"/>
    </source>
</evidence>
<dbReference type="Gene3D" id="3.40.50.2020">
    <property type="match status" value="1"/>
</dbReference>
<comment type="caution">
    <text evidence="3">The sequence shown here is derived from an EMBL/GenBank/DDBJ whole genome shotgun (WGS) entry which is preliminary data.</text>
</comment>
<dbReference type="Proteomes" id="UP000554235">
    <property type="component" value="Unassembled WGS sequence"/>
</dbReference>
<dbReference type="Pfam" id="PF12710">
    <property type="entry name" value="HAD"/>
    <property type="match status" value="1"/>
</dbReference>
<dbReference type="Pfam" id="PF06985">
    <property type="entry name" value="HET"/>
    <property type="match status" value="1"/>
</dbReference>
<dbReference type="SUPFAM" id="SSF56784">
    <property type="entry name" value="HAD-like"/>
    <property type="match status" value="1"/>
</dbReference>
<dbReference type="InterPro" id="IPR052895">
    <property type="entry name" value="HetReg/Transcr_Mod"/>
</dbReference>
<dbReference type="GO" id="GO:0016757">
    <property type="term" value="F:glycosyltransferase activity"/>
    <property type="evidence" value="ECO:0007669"/>
    <property type="project" value="UniProtKB-KW"/>
</dbReference>
<dbReference type="Pfam" id="PF14681">
    <property type="entry name" value="UPRTase"/>
    <property type="match status" value="1"/>
</dbReference>
<evidence type="ECO:0000259" key="2">
    <source>
        <dbReference type="Pfam" id="PF14681"/>
    </source>
</evidence>